<dbReference type="Pfam" id="PF00440">
    <property type="entry name" value="TetR_N"/>
    <property type="match status" value="1"/>
</dbReference>
<keyword evidence="1" id="KW-0805">Transcription regulation</keyword>
<proteinExistence type="predicted"/>
<dbReference type="Gene3D" id="1.10.357.10">
    <property type="entry name" value="Tetracycline Repressor, domain 2"/>
    <property type="match status" value="1"/>
</dbReference>
<evidence type="ECO:0000259" key="5">
    <source>
        <dbReference type="PROSITE" id="PS50977"/>
    </source>
</evidence>
<keyword evidence="7" id="KW-1185">Reference proteome</keyword>
<evidence type="ECO:0000313" key="7">
    <source>
        <dbReference type="Proteomes" id="UP000018209"/>
    </source>
</evidence>
<sequence length="222" mass="25759">MTMTDFLATASSGRRTQQERSDTMRALLLQATIELLYERGYSRLTTLDVAKYAQVSRGALTHHFAHKEDLVVEAISWQLRSASDELEEFVANIEAGPLDTDRIIDHLWEMLSDRLFHITMEYLPEARNNTPFRERLMPVAAVFHAALDRIWLHLSRTSGLSAERAQTILNATMCLMRGMVAQQILRNDESYYEDLLQYWRDLLRREIAQAATSENIKRKKDR</sequence>
<feature type="DNA-binding region" description="H-T-H motif" evidence="4">
    <location>
        <begin position="45"/>
        <end position="64"/>
    </location>
</feature>
<gene>
    <name evidence="6" type="ORF">NBRC3257_2524</name>
</gene>
<evidence type="ECO:0000256" key="4">
    <source>
        <dbReference type="PROSITE-ProRule" id="PRU00335"/>
    </source>
</evidence>
<dbReference type="PRINTS" id="PR00455">
    <property type="entry name" value="HTHTETR"/>
</dbReference>
<name>A0ABQ0IZ93_GLUTH</name>
<feature type="domain" description="HTH tetR-type" evidence="5">
    <location>
        <begin position="22"/>
        <end position="82"/>
    </location>
</feature>
<evidence type="ECO:0000256" key="1">
    <source>
        <dbReference type="ARBA" id="ARBA00023015"/>
    </source>
</evidence>
<dbReference type="SUPFAM" id="SSF46689">
    <property type="entry name" value="Homeodomain-like"/>
    <property type="match status" value="1"/>
</dbReference>
<reference evidence="6 7" key="1">
    <citation type="submission" date="2013-08" db="EMBL/GenBank/DDBJ databases">
        <title>Gluconobacter thailandicus NBRC 3257 whole genome sequence.</title>
        <authorList>
            <person name="Matsutani M."/>
            <person name="Yakushi T."/>
            <person name="Matsushita K."/>
        </authorList>
    </citation>
    <scope>NUCLEOTIDE SEQUENCE [LARGE SCALE GENOMIC DNA]</scope>
    <source>
        <strain evidence="6 7">NBRC 3257</strain>
    </source>
</reference>
<dbReference type="InterPro" id="IPR009057">
    <property type="entry name" value="Homeodomain-like_sf"/>
</dbReference>
<dbReference type="InterPro" id="IPR050109">
    <property type="entry name" value="HTH-type_TetR-like_transc_reg"/>
</dbReference>
<dbReference type="InterPro" id="IPR001647">
    <property type="entry name" value="HTH_TetR"/>
</dbReference>
<dbReference type="PANTHER" id="PTHR30055:SF234">
    <property type="entry name" value="HTH-TYPE TRANSCRIPTIONAL REGULATOR BETI"/>
    <property type="match status" value="1"/>
</dbReference>
<evidence type="ECO:0000256" key="2">
    <source>
        <dbReference type="ARBA" id="ARBA00023125"/>
    </source>
</evidence>
<protein>
    <submittedName>
        <fullName evidence="6">TetR family transcriptional regulator</fullName>
    </submittedName>
</protein>
<keyword evidence="3" id="KW-0804">Transcription</keyword>
<dbReference type="EMBL" id="BASM01000030">
    <property type="protein sequence ID" value="GAD27525.1"/>
    <property type="molecule type" value="Genomic_DNA"/>
</dbReference>
<organism evidence="6 7">
    <name type="scientific">Gluconobacter thailandicus NBRC 3257</name>
    <dbReference type="NCBI Taxonomy" id="1381097"/>
    <lineage>
        <taxon>Bacteria</taxon>
        <taxon>Pseudomonadati</taxon>
        <taxon>Pseudomonadota</taxon>
        <taxon>Alphaproteobacteria</taxon>
        <taxon>Acetobacterales</taxon>
        <taxon>Acetobacteraceae</taxon>
        <taxon>Gluconobacter</taxon>
    </lineage>
</organism>
<comment type="caution">
    <text evidence="6">The sequence shown here is derived from an EMBL/GenBank/DDBJ whole genome shotgun (WGS) entry which is preliminary data.</text>
</comment>
<keyword evidence="2 4" id="KW-0238">DNA-binding</keyword>
<evidence type="ECO:0000256" key="3">
    <source>
        <dbReference type="ARBA" id="ARBA00023163"/>
    </source>
</evidence>
<dbReference type="PANTHER" id="PTHR30055">
    <property type="entry name" value="HTH-TYPE TRANSCRIPTIONAL REGULATOR RUTR"/>
    <property type="match status" value="1"/>
</dbReference>
<accession>A0ABQ0IZ93</accession>
<dbReference type="PROSITE" id="PS50977">
    <property type="entry name" value="HTH_TETR_2"/>
    <property type="match status" value="1"/>
</dbReference>
<evidence type="ECO:0000313" key="6">
    <source>
        <dbReference type="EMBL" id="GAD27525.1"/>
    </source>
</evidence>
<dbReference type="Proteomes" id="UP000018209">
    <property type="component" value="Unassembled WGS sequence"/>
</dbReference>